<dbReference type="Proteomes" id="UP000499080">
    <property type="component" value="Unassembled WGS sequence"/>
</dbReference>
<organism evidence="1 2">
    <name type="scientific">Araneus ventricosus</name>
    <name type="common">Orbweaver spider</name>
    <name type="synonym">Epeira ventricosa</name>
    <dbReference type="NCBI Taxonomy" id="182803"/>
    <lineage>
        <taxon>Eukaryota</taxon>
        <taxon>Metazoa</taxon>
        <taxon>Ecdysozoa</taxon>
        <taxon>Arthropoda</taxon>
        <taxon>Chelicerata</taxon>
        <taxon>Arachnida</taxon>
        <taxon>Araneae</taxon>
        <taxon>Araneomorphae</taxon>
        <taxon>Entelegynae</taxon>
        <taxon>Araneoidea</taxon>
        <taxon>Araneidae</taxon>
        <taxon>Araneus</taxon>
    </lineage>
</organism>
<proteinExistence type="predicted"/>
<reference evidence="1 2" key="1">
    <citation type="journal article" date="2019" name="Sci. Rep.">
        <title>Orb-weaving spider Araneus ventricosus genome elucidates the spidroin gene catalogue.</title>
        <authorList>
            <person name="Kono N."/>
            <person name="Nakamura H."/>
            <person name="Ohtoshi R."/>
            <person name="Moran D.A.P."/>
            <person name="Shinohara A."/>
            <person name="Yoshida Y."/>
            <person name="Fujiwara M."/>
            <person name="Mori M."/>
            <person name="Tomita M."/>
            <person name="Arakawa K."/>
        </authorList>
    </citation>
    <scope>NUCLEOTIDE SEQUENCE [LARGE SCALE GENOMIC DNA]</scope>
</reference>
<sequence>MNIVWPSAWVILPLTKRWRIKRFQIEFGHGRNPLHFLGVKSHLHFGAGLALTLFEVRIALAFSRNKFAVILKRMNEILKNDEVIAKTYVQDRLNCKIIYIRDWYAELLTKITK</sequence>
<comment type="caution">
    <text evidence="1">The sequence shown here is derived from an EMBL/GenBank/DDBJ whole genome shotgun (WGS) entry which is preliminary data.</text>
</comment>
<dbReference type="EMBL" id="BGPR01005145">
    <property type="protein sequence ID" value="GBN07270.1"/>
    <property type="molecule type" value="Genomic_DNA"/>
</dbReference>
<evidence type="ECO:0000313" key="1">
    <source>
        <dbReference type="EMBL" id="GBN07270.1"/>
    </source>
</evidence>
<name>A0A4Y2KYX9_ARAVE</name>
<gene>
    <name evidence="1" type="ORF">AVEN_241522_1</name>
</gene>
<evidence type="ECO:0000313" key="2">
    <source>
        <dbReference type="Proteomes" id="UP000499080"/>
    </source>
</evidence>
<accession>A0A4Y2KYX9</accession>
<dbReference type="AlphaFoldDB" id="A0A4Y2KYX9"/>
<protein>
    <submittedName>
        <fullName evidence="1">Uncharacterized protein</fullName>
    </submittedName>
</protein>
<keyword evidence="2" id="KW-1185">Reference proteome</keyword>